<dbReference type="Gene3D" id="3.30.43.10">
    <property type="entry name" value="Uridine Diphospho-n-acetylenolpyruvylglucosamine Reductase, domain 2"/>
    <property type="match status" value="1"/>
</dbReference>
<dbReference type="InterPro" id="IPR016169">
    <property type="entry name" value="FAD-bd_PCMH_sub2"/>
</dbReference>
<dbReference type="BRENDA" id="1.1.3.6">
    <property type="organism ID" value="8156"/>
</dbReference>
<dbReference type="EMBL" id="CP000086">
    <property type="protein sequence ID" value="ABC36409.1"/>
    <property type="molecule type" value="Genomic_DNA"/>
</dbReference>
<dbReference type="SUPFAM" id="SSF55103">
    <property type="entry name" value="FAD-linked oxidases, C-terminal domain"/>
    <property type="match status" value="1"/>
</dbReference>
<dbReference type="InterPro" id="IPR036318">
    <property type="entry name" value="FAD-bd_PCMH-like_sf"/>
</dbReference>
<dbReference type="HOGENOM" id="CLU_456985_0_0_4"/>
<dbReference type="InterPro" id="IPR016166">
    <property type="entry name" value="FAD-bd_PCMH"/>
</dbReference>
<dbReference type="InterPro" id="IPR010031">
    <property type="entry name" value="FAD_lactone_oxidase-like"/>
</dbReference>
<dbReference type="GO" id="GO:0016899">
    <property type="term" value="F:oxidoreductase activity, acting on the CH-OH group of donors, oxygen as acceptor"/>
    <property type="evidence" value="ECO:0007669"/>
    <property type="project" value="InterPro"/>
</dbReference>
<reference evidence="4 5" key="1">
    <citation type="journal article" date="2005" name="BMC Genomics">
        <title>Bacterial genome adaptation to niches: divergence of the potential virulence genes in three Burkholderia species of different survival strategies.</title>
        <authorList>
            <person name="Kim H.S."/>
            <person name="Schell M.A."/>
            <person name="Yu Y."/>
            <person name="Ulrich R.L."/>
            <person name="Sarria S.H."/>
            <person name="Nierman W.C."/>
            <person name="DeShazer D."/>
        </authorList>
    </citation>
    <scope>NUCLEOTIDE SEQUENCE [LARGE SCALE GENOMIC DNA]</scope>
    <source>
        <strain evidence="5">ATCC 700388 / DSM 13276 / CCUG 48851 / CIP 106301 / E264</strain>
    </source>
</reference>
<dbReference type="Proteomes" id="UP000001930">
    <property type="component" value="Chromosome I"/>
</dbReference>
<keyword evidence="2" id="KW-0274">FAD</keyword>
<proteinExistence type="predicted"/>
<dbReference type="InterPro" id="IPR006094">
    <property type="entry name" value="Oxid_FAD_bind_N"/>
</dbReference>
<feature type="domain" description="FAD-binding PCMH-type" evidence="3">
    <location>
        <begin position="129"/>
        <end position="321"/>
    </location>
</feature>
<evidence type="ECO:0000259" key="3">
    <source>
        <dbReference type="PROSITE" id="PS51387"/>
    </source>
</evidence>
<accession>Q2T0X3</accession>
<evidence type="ECO:0000256" key="1">
    <source>
        <dbReference type="ARBA" id="ARBA00022630"/>
    </source>
</evidence>
<dbReference type="SUPFAM" id="SSF56176">
    <property type="entry name" value="FAD-binding/transporter-associated domain-like"/>
    <property type="match status" value="1"/>
</dbReference>
<dbReference type="InterPro" id="IPR016170">
    <property type="entry name" value="Cytok_DH_C_sf"/>
</dbReference>
<dbReference type="Gene3D" id="3.30.465.10">
    <property type="match status" value="1"/>
</dbReference>
<evidence type="ECO:0000313" key="4">
    <source>
        <dbReference type="EMBL" id="ABC36409.1"/>
    </source>
</evidence>
<dbReference type="InterPro" id="IPR016171">
    <property type="entry name" value="Vanillyl_alc_oxidase_C-sub2"/>
</dbReference>
<name>Q2T0X3_BURTA</name>
<dbReference type="Pfam" id="PF09129">
    <property type="entry name" value="Chol_subst-bind"/>
    <property type="match status" value="1"/>
</dbReference>
<keyword evidence="5" id="KW-1185">Reference proteome</keyword>
<protein>
    <submittedName>
        <fullName evidence="4">Cholesterol oxidase</fullName>
    </submittedName>
</protein>
<dbReference type="GO" id="GO:0071949">
    <property type="term" value="F:FAD binding"/>
    <property type="evidence" value="ECO:0007669"/>
    <property type="project" value="InterPro"/>
</dbReference>
<dbReference type="InterPro" id="IPR016167">
    <property type="entry name" value="FAD-bd_PCMH_sub1"/>
</dbReference>
<dbReference type="AlphaFoldDB" id="Q2T0X3"/>
<dbReference type="Pfam" id="PF01565">
    <property type="entry name" value="FAD_binding_4"/>
    <property type="match status" value="1"/>
</dbReference>
<evidence type="ECO:0000313" key="5">
    <source>
        <dbReference type="Proteomes" id="UP000001930"/>
    </source>
</evidence>
<keyword evidence="1" id="KW-0285">Flavoprotein</keyword>
<dbReference type="InterPro" id="IPR016164">
    <property type="entry name" value="FAD-linked_Oxase-like_C"/>
</dbReference>
<evidence type="ECO:0000256" key="2">
    <source>
        <dbReference type="ARBA" id="ARBA00022827"/>
    </source>
</evidence>
<dbReference type="Gene3D" id="1.10.45.10">
    <property type="entry name" value="Vanillyl-alcohol Oxidase, Chain A, domain 4"/>
    <property type="match status" value="1"/>
</dbReference>
<sequence length="645" mass="70287">MTHARCHLSSNDFRSAGHNLLQNNHALRTTSTRLKRETHFDSLKSFTPTLRNPSTFEKPMKKILGDPASRVRRRAFLGDIARLAGAGVVAGWTPIRPIPAHAQPAGAAPPNFPADIPLHKQAFRNWSGEIAVADLWTAVPATPADVVAIVNWAASNGYRARPLGHMHNWSPLTVAGNGASERTILVDTTTHLTAVSVDASATPARVVAQAGVSLDTLLATLEQHGLGMAAAPAPGDITLGGALAIGAHGTALPAADETRTPGHTYGSLSNAVLALTAVVHDASSGRYALRTFDRTDPDIGPFLAHVGRAFVVEATLQVGANQRLQCESFVDIPASELFAPAGSRGRTVESFVRRSGRIEAIWFPFTDYPWLKVWTVRPTRPSGARVVDQPYNYPFSDSISQHVSDLVSRIVLNGEIQLAPLFGKTQYTITYLGLTNIFGPRTNLWGWSRSVLHYVRPTTLRVTANGYAVLTRRENVQRAINEFVGAYRQRIADYRAAGRYPVNGPVEIRVTGVDTPADVGPGAVPPSLSAIRPRPDHPDWNAAIWFDILTIPGTPDANRFYREIEQWMLSNYSGDYATVRPEWSKGWGYADTAAWSDGAMLGTTIPDLFRLGLSPADNWDAALRTLERYDPRRVFSSPLLDRLMG</sequence>
<dbReference type="PANTHER" id="PTHR43762">
    <property type="entry name" value="L-GULONOLACTONE OXIDASE"/>
    <property type="match status" value="1"/>
</dbReference>
<dbReference type="PANTHER" id="PTHR43762:SF1">
    <property type="entry name" value="D-ARABINONO-1,4-LACTONE OXIDASE"/>
    <property type="match status" value="1"/>
</dbReference>
<dbReference type="KEGG" id="bte:BTH_I0619"/>
<gene>
    <name evidence="4" type="ordered locus">BTH_I0619</name>
</gene>
<dbReference type="InterPro" id="IPR015213">
    <property type="entry name" value="Cholesterol_OX_subst-bd"/>
</dbReference>
<dbReference type="PROSITE" id="PS51387">
    <property type="entry name" value="FAD_PCMH"/>
    <property type="match status" value="1"/>
</dbReference>
<organism evidence="4 5">
    <name type="scientific">Burkholderia thailandensis (strain ATCC 700388 / DSM 13276 / CCUG 48851 / CIP 106301 / E264)</name>
    <dbReference type="NCBI Taxonomy" id="271848"/>
    <lineage>
        <taxon>Bacteria</taxon>
        <taxon>Pseudomonadati</taxon>
        <taxon>Pseudomonadota</taxon>
        <taxon>Betaproteobacteria</taxon>
        <taxon>Burkholderiales</taxon>
        <taxon>Burkholderiaceae</taxon>
        <taxon>Burkholderia</taxon>
        <taxon>pseudomallei group</taxon>
    </lineage>
</organism>
<dbReference type="Gene3D" id="3.40.462.10">
    <property type="entry name" value="FAD-linked oxidases, C-terminal domain"/>
    <property type="match status" value="1"/>
</dbReference>